<dbReference type="Pfam" id="PF04142">
    <property type="entry name" value="Nuc_sug_transp"/>
    <property type="match status" value="1"/>
</dbReference>
<evidence type="ECO:0000256" key="2">
    <source>
        <dbReference type="ARBA" id="ARBA00022692"/>
    </source>
</evidence>
<reference evidence="7 8" key="1">
    <citation type="journal article" date="2024" name="Science">
        <title>Giant polyketide synthase enzymes in the biosynthesis of giant marine polyether toxins.</title>
        <authorList>
            <person name="Fallon T.R."/>
            <person name="Shende V.V."/>
            <person name="Wierzbicki I.H."/>
            <person name="Pendleton A.L."/>
            <person name="Watervoot N.F."/>
            <person name="Auber R.P."/>
            <person name="Gonzalez D.J."/>
            <person name="Wisecaver J.H."/>
            <person name="Moore B.S."/>
        </authorList>
    </citation>
    <scope>NUCLEOTIDE SEQUENCE [LARGE SCALE GENOMIC DNA]</scope>
    <source>
        <strain evidence="7 8">12B1</strain>
    </source>
</reference>
<dbReference type="PANTHER" id="PTHR10231">
    <property type="entry name" value="NUCLEOTIDE-SUGAR TRANSMEMBRANE TRANSPORTER"/>
    <property type="match status" value="1"/>
</dbReference>
<evidence type="ECO:0008006" key="9">
    <source>
        <dbReference type="Google" id="ProtNLM"/>
    </source>
</evidence>
<dbReference type="EMBL" id="JBGBPQ010000007">
    <property type="protein sequence ID" value="KAL1522167.1"/>
    <property type="molecule type" value="Genomic_DNA"/>
</dbReference>
<organism evidence="7 8">
    <name type="scientific">Prymnesium parvum</name>
    <name type="common">Toxic golden alga</name>
    <dbReference type="NCBI Taxonomy" id="97485"/>
    <lineage>
        <taxon>Eukaryota</taxon>
        <taxon>Haptista</taxon>
        <taxon>Haptophyta</taxon>
        <taxon>Prymnesiophyceae</taxon>
        <taxon>Prymnesiales</taxon>
        <taxon>Prymnesiaceae</taxon>
        <taxon>Prymnesium</taxon>
    </lineage>
</organism>
<accession>A0AB34JMH8</accession>
<gene>
    <name evidence="7" type="ORF">AB1Y20_021806</name>
</gene>
<feature type="transmembrane region" description="Helical" evidence="6">
    <location>
        <begin position="234"/>
        <end position="256"/>
    </location>
</feature>
<keyword evidence="8" id="KW-1185">Reference proteome</keyword>
<comment type="subcellular location">
    <subcellularLocation>
        <location evidence="1">Membrane</location>
        <topology evidence="1">Multi-pass membrane protein</topology>
    </subcellularLocation>
</comment>
<dbReference type="InterPro" id="IPR007271">
    <property type="entry name" value="Nuc_sug_transpt"/>
</dbReference>
<evidence type="ECO:0000256" key="1">
    <source>
        <dbReference type="ARBA" id="ARBA00004141"/>
    </source>
</evidence>
<dbReference type="SUPFAM" id="SSF103481">
    <property type="entry name" value="Multidrug resistance efflux transporter EmrE"/>
    <property type="match status" value="1"/>
</dbReference>
<feature type="region of interest" description="Disordered" evidence="5">
    <location>
        <begin position="327"/>
        <end position="351"/>
    </location>
</feature>
<evidence type="ECO:0000313" key="7">
    <source>
        <dbReference type="EMBL" id="KAL1522167.1"/>
    </source>
</evidence>
<feature type="transmembrane region" description="Helical" evidence="6">
    <location>
        <begin position="205"/>
        <end position="222"/>
    </location>
</feature>
<dbReference type="GO" id="GO:0000139">
    <property type="term" value="C:Golgi membrane"/>
    <property type="evidence" value="ECO:0007669"/>
    <property type="project" value="InterPro"/>
</dbReference>
<protein>
    <recommendedName>
        <fullName evidence="9">UDP-galactose transporter</fullName>
    </recommendedName>
</protein>
<evidence type="ECO:0000313" key="8">
    <source>
        <dbReference type="Proteomes" id="UP001515480"/>
    </source>
</evidence>
<feature type="transmembrane region" description="Helical" evidence="6">
    <location>
        <begin position="170"/>
        <end position="193"/>
    </location>
</feature>
<evidence type="ECO:0000256" key="4">
    <source>
        <dbReference type="ARBA" id="ARBA00023136"/>
    </source>
</evidence>
<evidence type="ECO:0000256" key="5">
    <source>
        <dbReference type="SAM" id="MobiDB-lite"/>
    </source>
</evidence>
<dbReference type="Proteomes" id="UP001515480">
    <property type="component" value="Unassembled WGS sequence"/>
</dbReference>
<evidence type="ECO:0000256" key="6">
    <source>
        <dbReference type="SAM" id="Phobius"/>
    </source>
</evidence>
<dbReference type="InterPro" id="IPR037185">
    <property type="entry name" value="EmrE-like"/>
</dbReference>
<dbReference type="AlphaFoldDB" id="A0AB34JMH8"/>
<feature type="transmembrane region" description="Helical" evidence="6">
    <location>
        <begin position="268"/>
        <end position="286"/>
    </location>
</feature>
<dbReference type="GO" id="GO:0015165">
    <property type="term" value="F:pyrimidine nucleotide-sugar transmembrane transporter activity"/>
    <property type="evidence" value="ECO:0007669"/>
    <property type="project" value="InterPro"/>
</dbReference>
<feature type="compositionally biased region" description="Polar residues" evidence="5">
    <location>
        <begin position="342"/>
        <end position="351"/>
    </location>
</feature>
<comment type="caution">
    <text evidence="7">The sequence shown here is derived from an EMBL/GenBank/DDBJ whole genome shotgun (WGS) entry which is preliminary data.</text>
</comment>
<sequence>MRNVVLSLLVGQTVLIVLLMRYSRTVERSAAAGPMYKPSVAVFLAELFKLPLCLAMIAYETRGAALAEVLHEELLGAKRADTLKCCVPALCYTVQNNLLFLSLSHLDAPTYQICYQMKTLTTAGFAYLLLSKRLAASQWLAVGLLVAGTVLVSDVQAAPREAAAASSRAVGLAAVLVAATLSGFSAAFLEALLKKPSVAGLWMRNVQLGLFALPIAAATMAWQDGAFVAEYGLLQGFGAVEWAIVLVNGMGGLLIAATMKYADAVVKCFANALAIILGGVVAVPMFELRLGRSFLLGGACTVVASSLYAWAPNWSLPALLRERRSLATETSSTEGHAEFTHKPSTATSTEMQPLVAACDEIDDEDEVEVSMNADGKRE</sequence>
<evidence type="ECO:0000256" key="3">
    <source>
        <dbReference type="ARBA" id="ARBA00022989"/>
    </source>
</evidence>
<keyword evidence="4 6" id="KW-0472">Membrane</keyword>
<keyword evidence="2 6" id="KW-0812">Transmembrane</keyword>
<proteinExistence type="predicted"/>
<name>A0AB34JMH8_PRYPA</name>
<dbReference type="PIRSF" id="PIRSF005799">
    <property type="entry name" value="UDP-gal_transpt"/>
    <property type="match status" value="1"/>
</dbReference>
<dbReference type="NCBIfam" id="TIGR00803">
    <property type="entry name" value="nst"/>
    <property type="match status" value="1"/>
</dbReference>
<feature type="transmembrane region" description="Helical" evidence="6">
    <location>
        <begin position="139"/>
        <end position="158"/>
    </location>
</feature>
<keyword evidence="3 6" id="KW-1133">Transmembrane helix</keyword>